<feature type="transmembrane region" description="Helical" evidence="5">
    <location>
        <begin position="365"/>
        <end position="388"/>
    </location>
</feature>
<dbReference type="GO" id="GO:0032541">
    <property type="term" value="C:cortical endoplasmic reticulum"/>
    <property type="evidence" value="ECO:0007669"/>
    <property type="project" value="TreeGrafter"/>
</dbReference>
<organism evidence="8 9">
    <name type="scientific">Malassezia yamatoensis</name>
    <dbReference type="NCBI Taxonomy" id="253288"/>
    <lineage>
        <taxon>Eukaryota</taxon>
        <taxon>Fungi</taxon>
        <taxon>Dikarya</taxon>
        <taxon>Basidiomycota</taxon>
        <taxon>Ustilaginomycotina</taxon>
        <taxon>Malasseziomycetes</taxon>
        <taxon>Malasseziales</taxon>
        <taxon>Malasseziaceae</taxon>
        <taxon>Malassezia</taxon>
    </lineage>
</organism>
<dbReference type="Proteomes" id="UP001219567">
    <property type="component" value="Chromosome 3"/>
</dbReference>
<dbReference type="InterPro" id="IPR007632">
    <property type="entry name" value="Anoctamin"/>
</dbReference>
<dbReference type="GO" id="GO:0016020">
    <property type="term" value="C:membrane"/>
    <property type="evidence" value="ECO:0007669"/>
    <property type="project" value="UniProtKB-SubCell"/>
</dbReference>
<dbReference type="InterPro" id="IPR049456">
    <property type="entry name" value="Anoctamin_N_fung"/>
</dbReference>
<dbReference type="PANTHER" id="PTHR12308:SF73">
    <property type="entry name" value="ANOCTAMIN"/>
    <property type="match status" value="1"/>
</dbReference>
<evidence type="ECO:0000259" key="6">
    <source>
        <dbReference type="Pfam" id="PF04547"/>
    </source>
</evidence>
<dbReference type="Pfam" id="PF20877">
    <property type="entry name" value="Anoctamin_N"/>
    <property type="match status" value="1"/>
</dbReference>
<dbReference type="EMBL" id="CP119945">
    <property type="protein sequence ID" value="WFC99642.1"/>
    <property type="molecule type" value="Genomic_DNA"/>
</dbReference>
<keyword evidence="9" id="KW-1185">Reference proteome</keyword>
<dbReference type="InterPro" id="IPR049452">
    <property type="entry name" value="Anoctamin_TM"/>
</dbReference>
<dbReference type="Pfam" id="PF04547">
    <property type="entry name" value="Anoctamin"/>
    <property type="match status" value="1"/>
</dbReference>
<sequence>MNLLHKQEDQYPRSEPLVDYVLKFQAIPAEYVSSKKQVPAHLIEARTKEYMGLIRELQALNLRVTSRIEPDDKGSVLIFVSAPDKLLAGIREKERVHDFLSGVVAVRELNQPPRSFTFGALKTFDNEVISPADRIRYVNYLLTNQPGLSRSTQPRMVNGAGLKKNDPRFPHLVDMMPLHHQGFNAAWIRSWSNLSWRSVWMGIGDREIDRLRFHFGAQVALYFAFLNMYFTSLAPAAVLGLLFWLRGELFSPMYSAVLTLWACMFVEVWRMREKKFAVRWGMTGVKNVSEPRPEFRPHEVVDDPITHDKVEVFEWWRRELRMILSLPFVLLFVALLATAITLNFLTEIILGEIYEGPGKQVVTLVPTILFSICIPTIQAAWQTTASFLTRFENHSTVSSFNSSLTLKMFGLQCLVPFAGVVLTAYIYIPFGERLMSALFERGYLTRLFQFVSRQPNFQMPAKLDFQVKPARLSDQLFALCVTSQLINTFTETLVPVILRAVSRWKERLMDRESKVALDKKQRRVSFTHDQAERKFLSQVQAEFLLPTYDLFVDYAEMATQFGGIVLWSTIWPLAPVMGYVNNWFEIRSDAFKIVTNMRRPVPKRAETIGTWLEVLAFLARVAVLTNATLVYLFQARPKTGDWFPEVQTTLRTELHPASNAKMPCVPSSQISSVMPSFLPRSGTSAALVASLIVAMVCELMYQVICQVVKHVLTRLLWRDSLEERALRRMQHEIRVSLLDRLEQSHDSSRALQTEPLQSTNPIYPDRHFWDQSQDEGMSYFAGANKAD</sequence>
<keyword evidence="4 5" id="KW-0472">Membrane</keyword>
<evidence type="ECO:0000256" key="4">
    <source>
        <dbReference type="ARBA" id="ARBA00023136"/>
    </source>
</evidence>
<evidence type="ECO:0000256" key="5">
    <source>
        <dbReference type="SAM" id="Phobius"/>
    </source>
</evidence>
<accession>A0AAJ6CGS1</accession>
<comment type="subcellular location">
    <subcellularLocation>
        <location evidence="1">Membrane</location>
        <topology evidence="1">Multi-pass membrane protein</topology>
    </subcellularLocation>
</comment>
<feature type="transmembrane region" description="Helical" evidence="5">
    <location>
        <begin position="323"/>
        <end position="345"/>
    </location>
</feature>
<gene>
    <name evidence="8" type="ORF">MYAM1_002387</name>
</gene>
<feature type="domain" description="Anoctamin transmembrane" evidence="6">
    <location>
        <begin position="212"/>
        <end position="713"/>
    </location>
</feature>
<keyword evidence="3 5" id="KW-1133">Transmembrane helix</keyword>
<dbReference type="PANTHER" id="PTHR12308">
    <property type="entry name" value="ANOCTAMIN"/>
    <property type="match status" value="1"/>
</dbReference>
<evidence type="ECO:0000256" key="3">
    <source>
        <dbReference type="ARBA" id="ARBA00022989"/>
    </source>
</evidence>
<protein>
    <submittedName>
        <fullName evidence="8">Uncharacterized protein</fullName>
    </submittedName>
</protein>
<reference evidence="8 9" key="1">
    <citation type="submission" date="2023-03" db="EMBL/GenBank/DDBJ databases">
        <title>Mating type loci evolution in Malassezia.</title>
        <authorList>
            <person name="Coelho M.A."/>
        </authorList>
    </citation>
    <scope>NUCLEOTIDE SEQUENCE [LARGE SCALE GENOMIC DNA]</scope>
    <source>
        <strain evidence="8 9">CBS 9725</strain>
    </source>
</reference>
<feature type="domain" description="Anoctamin alpha-beta plait" evidence="7">
    <location>
        <begin position="18"/>
        <end position="146"/>
    </location>
</feature>
<name>A0AAJ6CGS1_9BASI</name>
<evidence type="ECO:0000313" key="9">
    <source>
        <dbReference type="Proteomes" id="UP001219567"/>
    </source>
</evidence>
<dbReference type="AlphaFoldDB" id="A0AAJ6CGS1"/>
<evidence type="ECO:0000256" key="2">
    <source>
        <dbReference type="ARBA" id="ARBA00022692"/>
    </source>
</evidence>
<proteinExistence type="predicted"/>
<feature type="transmembrane region" description="Helical" evidence="5">
    <location>
        <begin position="409"/>
        <end position="428"/>
    </location>
</feature>
<feature type="transmembrane region" description="Helical" evidence="5">
    <location>
        <begin position="251"/>
        <end position="269"/>
    </location>
</feature>
<dbReference type="GO" id="GO:0005254">
    <property type="term" value="F:chloride channel activity"/>
    <property type="evidence" value="ECO:0007669"/>
    <property type="project" value="TreeGrafter"/>
</dbReference>
<feature type="transmembrane region" description="Helical" evidence="5">
    <location>
        <begin position="219"/>
        <end position="245"/>
    </location>
</feature>
<keyword evidence="2 5" id="KW-0812">Transmembrane</keyword>
<evidence type="ECO:0000256" key="1">
    <source>
        <dbReference type="ARBA" id="ARBA00004141"/>
    </source>
</evidence>
<evidence type="ECO:0000313" key="8">
    <source>
        <dbReference type="EMBL" id="WFC99642.1"/>
    </source>
</evidence>
<evidence type="ECO:0000259" key="7">
    <source>
        <dbReference type="Pfam" id="PF20877"/>
    </source>
</evidence>